<dbReference type="AlphaFoldDB" id="A0A367IVH6"/>
<dbReference type="Proteomes" id="UP000253551">
    <property type="component" value="Unassembled WGS sequence"/>
</dbReference>
<evidence type="ECO:0000313" key="8">
    <source>
        <dbReference type="Proteomes" id="UP000253551"/>
    </source>
</evidence>
<organism evidence="7 8">
    <name type="scientific">Rhizopus stolonifer</name>
    <name type="common">Rhizopus nigricans</name>
    <dbReference type="NCBI Taxonomy" id="4846"/>
    <lineage>
        <taxon>Eukaryota</taxon>
        <taxon>Fungi</taxon>
        <taxon>Fungi incertae sedis</taxon>
        <taxon>Mucoromycota</taxon>
        <taxon>Mucoromycotina</taxon>
        <taxon>Mucoromycetes</taxon>
        <taxon>Mucorales</taxon>
        <taxon>Mucorineae</taxon>
        <taxon>Rhizopodaceae</taxon>
        <taxon>Rhizopus</taxon>
    </lineage>
</organism>
<dbReference type="PANTHER" id="PTHR15735">
    <property type="entry name" value="FCH AND DOUBLE SH3 DOMAINS PROTEIN"/>
    <property type="match status" value="1"/>
</dbReference>
<dbReference type="SUPFAM" id="SSF57889">
    <property type="entry name" value="Cysteine-rich domain"/>
    <property type="match status" value="1"/>
</dbReference>
<feature type="domain" description="Phorbol-ester/DAG-type" evidence="5">
    <location>
        <begin position="313"/>
        <end position="345"/>
    </location>
</feature>
<feature type="non-terminal residue" evidence="7">
    <location>
        <position position="345"/>
    </location>
</feature>
<dbReference type="OrthoDB" id="8783038at2759"/>
<dbReference type="GO" id="GO:0046872">
    <property type="term" value="F:metal ion binding"/>
    <property type="evidence" value="ECO:0007669"/>
    <property type="project" value="UniProtKB-KW"/>
</dbReference>
<dbReference type="InterPro" id="IPR031160">
    <property type="entry name" value="F_BAR_dom"/>
</dbReference>
<evidence type="ECO:0000256" key="3">
    <source>
        <dbReference type="PROSITE-ProRule" id="PRU01077"/>
    </source>
</evidence>
<dbReference type="STRING" id="4846.A0A367IVH6"/>
<keyword evidence="1" id="KW-0479">Metal-binding</keyword>
<evidence type="ECO:0000259" key="5">
    <source>
        <dbReference type="PROSITE" id="PS50081"/>
    </source>
</evidence>
<feature type="coiled-coil region" evidence="4">
    <location>
        <begin position="269"/>
        <end position="296"/>
    </location>
</feature>
<reference evidence="7 8" key="1">
    <citation type="journal article" date="2018" name="G3 (Bethesda)">
        <title>Phylogenetic and Phylogenomic Definition of Rhizopus Species.</title>
        <authorList>
            <person name="Gryganskyi A.P."/>
            <person name="Golan J."/>
            <person name="Dolatabadi S."/>
            <person name="Mondo S."/>
            <person name="Robb S."/>
            <person name="Idnurm A."/>
            <person name="Muszewska A."/>
            <person name="Steczkiewicz K."/>
            <person name="Masonjones S."/>
            <person name="Liao H.L."/>
            <person name="Gajdeczka M.T."/>
            <person name="Anike F."/>
            <person name="Vuek A."/>
            <person name="Anishchenko I.M."/>
            <person name="Voigt K."/>
            <person name="de Hoog G.S."/>
            <person name="Smith M.E."/>
            <person name="Heitman J."/>
            <person name="Vilgalys R."/>
            <person name="Stajich J.E."/>
        </authorList>
    </citation>
    <scope>NUCLEOTIDE SEQUENCE [LARGE SCALE GENOMIC DNA]</scope>
    <source>
        <strain evidence="7 8">LSU 92-RS-03</strain>
    </source>
</reference>
<evidence type="ECO:0000256" key="2">
    <source>
        <dbReference type="ARBA" id="ARBA00022833"/>
    </source>
</evidence>
<accession>A0A367IVH6</accession>
<dbReference type="SUPFAM" id="SSF103657">
    <property type="entry name" value="BAR/IMD domain-like"/>
    <property type="match status" value="1"/>
</dbReference>
<dbReference type="GO" id="GO:0030833">
    <property type="term" value="P:regulation of actin filament polymerization"/>
    <property type="evidence" value="ECO:0007669"/>
    <property type="project" value="TreeGrafter"/>
</dbReference>
<comment type="caution">
    <text evidence="7">The sequence shown here is derived from an EMBL/GenBank/DDBJ whole genome shotgun (WGS) entry which is preliminary data.</text>
</comment>
<evidence type="ECO:0000256" key="1">
    <source>
        <dbReference type="ARBA" id="ARBA00022723"/>
    </source>
</evidence>
<sequence>MVAKTRLRLVDDLNVQVAESLRLAAVRKEEAKKKHTAFYQKLKAERDKTYAEKDKAKQLYDDACAEIENLKAKTNKSSGDREKHQRQLDAALIDCDNKKNLYLLAISVANAERAKYFEEDMPVLADVKELDASRTLTLKAILRHYISLESQLLTTVQKCHDDVLTTVEKIDPLIDASVFTRNALNTEDINEKAANVAFSFMPWNGGANAADTIIDRDDSLVASDSAIIFLNNKLVKNRKQLNTLGDDLSKKSSELSQLNLADNKASPDYDKSKEKMMELEREITLLSTQKVRVKSELDLIIQNIGDDGLRAQNHDFKSSSFTIPTTCDFCNSTIWGLSNKGLTCK</sequence>
<gene>
    <name evidence="7" type="ORF">CU098_006387</name>
</gene>
<dbReference type="CDD" id="cd20824">
    <property type="entry name" value="C1_SpBZZ1-like"/>
    <property type="match status" value="1"/>
</dbReference>
<dbReference type="Gene3D" id="1.20.1270.60">
    <property type="entry name" value="Arfaptin homology (AH) domain/BAR domain"/>
    <property type="match status" value="1"/>
</dbReference>
<evidence type="ECO:0000259" key="6">
    <source>
        <dbReference type="PROSITE" id="PS51741"/>
    </source>
</evidence>
<dbReference type="PROSITE" id="PS51741">
    <property type="entry name" value="F_BAR"/>
    <property type="match status" value="1"/>
</dbReference>
<dbReference type="InterPro" id="IPR046349">
    <property type="entry name" value="C1-like_sf"/>
</dbReference>
<name>A0A367IVH6_RHIST</name>
<evidence type="ECO:0000313" key="7">
    <source>
        <dbReference type="EMBL" id="RCH81688.1"/>
    </source>
</evidence>
<keyword evidence="8" id="KW-1185">Reference proteome</keyword>
<protein>
    <submittedName>
        <fullName evidence="7">Uncharacterized protein</fullName>
    </submittedName>
</protein>
<dbReference type="PROSITE" id="PS50081">
    <property type="entry name" value="ZF_DAG_PE_2"/>
    <property type="match status" value="1"/>
</dbReference>
<dbReference type="InterPro" id="IPR002219">
    <property type="entry name" value="PKC_DAG/PE"/>
</dbReference>
<keyword evidence="2" id="KW-0862">Zinc</keyword>
<dbReference type="PANTHER" id="PTHR15735:SF21">
    <property type="entry name" value="PROTEIN NERVOUS WRECK"/>
    <property type="match status" value="1"/>
</dbReference>
<dbReference type="Gene3D" id="3.30.60.20">
    <property type="match status" value="1"/>
</dbReference>
<keyword evidence="3 4" id="KW-0175">Coiled coil</keyword>
<feature type="coiled-coil region" evidence="4">
    <location>
        <begin position="39"/>
        <end position="73"/>
    </location>
</feature>
<feature type="domain" description="F-BAR" evidence="6">
    <location>
        <begin position="1"/>
        <end position="175"/>
    </location>
</feature>
<proteinExistence type="predicted"/>
<dbReference type="EMBL" id="PJQM01005410">
    <property type="protein sequence ID" value="RCH81688.1"/>
    <property type="molecule type" value="Genomic_DNA"/>
</dbReference>
<dbReference type="InterPro" id="IPR027267">
    <property type="entry name" value="AH/BAR_dom_sf"/>
</dbReference>
<evidence type="ECO:0000256" key="4">
    <source>
        <dbReference type="SAM" id="Coils"/>
    </source>
</evidence>